<feature type="domain" description="Retrotransposon gag" evidence="2">
    <location>
        <begin position="122"/>
        <end position="185"/>
    </location>
</feature>
<keyword evidence="4" id="KW-1185">Reference proteome</keyword>
<dbReference type="Proteomes" id="UP000235145">
    <property type="component" value="Unassembled WGS sequence"/>
</dbReference>
<sequence>MEFPHGMNADEANNIRHDRQIEELQRTTKIITQLLAMLLDAKLRRVNQKHQEDYASGDSIGPDCSSDESGQTSVHKRRFKDDRRDIKVDATEFHGGSNPDGFIEWLNDIKNLLMLRGILMRKKLLKDRFLQDSYKQDLYIKITNFKQGNRIIDDYTREFEQLVLRSGIKEKPEQTMALYVGGLNHDIAEKLELQPFWSFEEVYKLSSKIRKCTRNKKVERENPKSFPKYNNSFQNPFYKENLSKGETSNKTRVEEVNIIEEGEYEMPVYEECYFEERVKPDQGELLVIRRALHAKEVDPNDEQREQIFQSTCMIRGKVRNLIIDNASCTNVASTTLINKLHIPISSHPNPYKLQWLNQGSDVKVAKHALLSFSIGKSYQDQVLCDIIQMDACNMFLGWPWNYNRQVWHNGHQNTYSFVMNMKKVILEPVPSTLLQKKELQMVAQVEKNVFINEARMERAKSNIKYVYVSLLVVNRFEDVPLPVDVCLLLEEFKVVFPSDLPKELPRLRGNEHHIDLILGACFLTNQPTDVTLKRL</sequence>
<evidence type="ECO:0000256" key="1">
    <source>
        <dbReference type="SAM" id="MobiDB-lite"/>
    </source>
</evidence>
<proteinExistence type="predicted"/>
<dbReference type="Pfam" id="PF03732">
    <property type="entry name" value="Retrotrans_gag"/>
    <property type="match status" value="1"/>
</dbReference>
<dbReference type="EMBL" id="NBSK02000004">
    <property type="protein sequence ID" value="KAJ0213256.1"/>
    <property type="molecule type" value="Genomic_DNA"/>
</dbReference>
<comment type="caution">
    <text evidence="3">The sequence shown here is derived from an EMBL/GenBank/DDBJ whole genome shotgun (WGS) entry which is preliminary data.</text>
</comment>
<dbReference type="CDD" id="cd00303">
    <property type="entry name" value="retropepsin_like"/>
    <property type="match status" value="1"/>
</dbReference>
<evidence type="ECO:0000313" key="3">
    <source>
        <dbReference type="EMBL" id="KAJ0213256.1"/>
    </source>
</evidence>
<dbReference type="InterPro" id="IPR005162">
    <property type="entry name" value="Retrotrans_gag_dom"/>
</dbReference>
<evidence type="ECO:0000313" key="4">
    <source>
        <dbReference type="Proteomes" id="UP000235145"/>
    </source>
</evidence>
<feature type="region of interest" description="Disordered" evidence="1">
    <location>
        <begin position="52"/>
        <end position="79"/>
    </location>
</feature>
<gene>
    <name evidence="3" type="ORF">LSAT_V11C400206620</name>
</gene>
<evidence type="ECO:0000259" key="2">
    <source>
        <dbReference type="Pfam" id="PF03732"/>
    </source>
</evidence>
<organism evidence="3 4">
    <name type="scientific">Lactuca sativa</name>
    <name type="common">Garden lettuce</name>
    <dbReference type="NCBI Taxonomy" id="4236"/>
    <lineage>
        <taxon>Eukaryota</taxon>
        <taxon>Viridiplantae</taxon>
        <taxon>Streptophyta</taxon>
        <taxon>Embryophyta</taxon>
        <taxon>Tracheophyta</taxon>
        <taxon>Spermatophyta</taxon>
        <taxon>Magnoliopsida</taxon>
        <taxon>eudicotyledons</taxon>
        <taxon>Gunneridae</taxon>
        <taxon>Pentapetalae</taxon>
        <taxon>asterids</taxon>
        <taxon>campanulids</taxon>
        <taxon>Asterales</taxon>
        <taxon>Asteraceae</taxon>
        <taxon>Cichorioideae</taxon>
        <taxon>Cichorieae</taxon>
        <taxon>Lactucinae</taxon>
        <taxon>Lactuca</taxon>
    </lineage>
</organism>
<dbReference type="PANTHER" id="PTHR35046">
    <property type="entry name" value="ZINC KNUCKLE (CCHC-TYPE) FAMILY PROTEIN"/>
    <property type="match status" value="1"/>
</dbReference>
<accession>A0A9R1VVC6</accession>
<protein>
    <recommendedName>
        <fullName evidence="2">Retrotransposon gag domain-containing protein</fullName>
    </recommendedName>
</protein>
<dbReference type="AlphaFoldDB" id="A0A9R1VVC6"/>
<reference evidence="3 4" key="1">
    <citation type="journal article" date="2017" name="Nat. Commun.">
        <title>Genome assembly with in vitro proximity ligation data and whole-genome triplication in lettuce.</title>
        <authorList>
            <person name="Reyes-Chin-Wo S."/>
            <person name="Wang Z."/>
            <person name="Yang X."/>
            <person name="Kozik A."/>
            <person name="Arikit S."/>
            <person name="Song C."/>
            <person name="Xia L."/>
            <person name="Froenicke L."/>
            <person name="Lavelle D.O."/>
            <person name="Truco M.J."/>
            <person name="Xia R."/>
            <person name="Zhu S."/>
            <person name="Xu C."/>
            <person name="Xu H."/>
            <person name="Xu X."/>
            <person name="Cox K."/>
            <person name="Korf I."/>
            <person name="Meyers B.C."/>
            <person name="Michelmore R.W."/>
        </authorList>
    </citation>
    <scope>NUCLEOTIDE SEQUENCE [LARGE SCALE GENOMIC DNA]</scope>
    <source>
        <strain evidence="4">cv. Salinas</strain>
        <tissue evidence="3">Seedlings</tissue>
    </source>
</reference>
<dbReference type="PANTHER" id="PTHR35046:SF21">
    <property type="entry name" value="RETROTRANSPOSON GAG DOMAIN-CONTAINING PROTEIN-RELATED"/>
    <property type="match status" value="1"/>
</dbReference>
<name>A0A9R1VVC6_LACSA</name>